<dbReference type="InParanoid" id="A0A0C3GH49"/>
<reference evidence="1 2" key="1">
    <citation type="submission" date="2014-04" db="EMBL/GenBank/DDBJ databases">
        <authorList>
            <consortium name="DOE Joint Genome Institute"/>
            <person name="Kuo A."/>
            <person name="Tarkka M."/>
            <person name="Buscot F."/>
            <person name="Kohler A."/>
            <person name="Nagy L.G."/>
            <person name="Floudas D."/>
            <person name="Copeland A."/>
            <person name="Barry K.W."/>
            <person name="Cichocki N."/>
            <person name="Veneault-Fourrey C."/>
            <person name="LaButti K."/>
            <person name="Lindquist E.A."/>
            <person name="Lipzen A."/>
            <person name="Lundell T."/>
            <person name="Morin E."/>
            <person name="Murat C."/>
            <person name="Sun H."/>
            <person name="Tunlid A."/>
            <person name="Henrissat B."/>
            <person name="Grigoriev I.V."/>
            <person name="Hibbett D.S."/>
            <person name="Martin F."/>
            <person name="Nordberg H.P."/>
            <person name="Cantor M.N."/>
            <person name="Hua S.X."/>
        </authorList>
    </citation>
    <scope>NUCLEOTIDE SEQUENCE [LARGE SCALE GENOMIC DNA]</scope>
    <source>
        <strain evidence="1 2">F 1598</strain>
    </source>
</reference>
<reference evidence="2" key="2">
    <citation type="submission" date="2015-01" db="EMBL/GenBank/DDBJ databases">
        <title>Evolutionary Origins and Diversification of the Mycorrhizal Mutualists.</title>
        <authorList>
            <consortium name="DOE Joint Genome Institute"/>
            <consortium name="Mycorrhizal Genomics Consortium"/>
            <person name="Kohler A."/>
            <person name="Kuo A."/>
            <person name="Nagy L.G."/>
            <person name="Floudas D."/>
            <person name="Copeland A."/>
            <person name="Barry K.W."/>
            <person name="Cichocki N."/>
            <person name="Veneault-Fourrey C."/>
            <person name="LaButti K."/>
            <person name="Lindquist E.A."/>
            <person name="Lipzen A."/>
            <person name="Lundell T."/>
            <person name="Morin E."/>
            <person name="Murat C."/>
            <person name="Riley R."/>
            <person name="Ohm R."/>
            <person name="Sun H."/>
            <person name="Tunlid A."/>
            <person name="Henrissat B."/>
            <person name="Grigoriev I.V."/>
            <person name="Hibbett D.S."/>
            <person name="Martin F."/>
        </authorList>
    </citation>
    <scope>NUCLEOTIDE SEQUENCE [LARGE SCALE GENOMIC DNA]</scope>
    <source>
        <strain evidence="2">F 1598</strain>
    </source>
</reference>
<sequence length="71" mass="7884">MAIKYEHNTTNLVSMSSTHWHLLDNSYVALRAHLVPVVLQQQQRRPFLDFGTLTRLKGAHGVGNTNGPGST</sequence>
<gene>
    <name evidence="1" type="ORF">PILCRDRAFT_812734</name>
</gene>
<proteinExistence type="predicted"/>
<dbReference type="AlphaFoldDB" id="A0A0C3GH49"/>
<dbReference type="Proteomes" id="UP000054166">
    <property type="component" value="Unassembled WGS sequence"/>
</dbReference>
<name>A0A0C3GH49_PILCF</name>
<dbReference type="HOGENOM" id="CLU_2740904_0_0_1"/>
<accession>A0A0C3GH49</accession>
<evidence type="ECO:0000313" key="1">
    <source>
        <dbReference type="EMBL" id="KIM89951.1"/>
    </source>
</evidence>
<protein>
    <submittedName>
        <fullName evidence="1">Uncharacterized protein</fullName>
    </submittedName>
</protein>
<organism evidence="1 2">
    <name type="scientific">Piloderma croceum (strain F 1598)</name>
    <dbReference type="NCBI Taxonomy" id="765440"/>
    <lineage>
        <taxon>Eukaryota</taxon>
        <taxon>Fungi</taxon>
        <taxon>Dikarya</taxon>
        <taxon>Basidiomycota</taxon>
        <taxon>Agaricomycotina</taxon>
        <taxon>Agaricomycetes</taxon>
        <taxon>Agaricomycetidae</taxon>
        <taxon>Atheliales</taxon>
        <taxon>Atheliaceae</taxon>
        <taxon>Piloderma</taxon>
    </lineage>
</organism>
<dbReference type="EMBL" id="KN832974">
    <property type="protein sequence ID" value="KIM89951.1"/>
    <property type="molecule type" value="Genomic_DNA"/>
</dbReference>
<evidence type="ECO:0000313" key="2">
    <source>
        <dbReference type="Proteomes" id="UP000054166"/>
    </source>
</evidence>
<keyword evidence="2" id="KW-1185">Reference proteome</keyword>